<dbReference type="PANTHER" id="PTHR21223">
    <property type="entry name" value="CBY1-INTERACTING BAR DOMAIN-CONTAINING PROTEIN HOMOLOG"/>
    <property type="match status" value="1"/>
</dbReference>
<dbReference type="PANTHER" id="PTHR21223:SF2">
    <property type="entry name" value="CBY1-INTERACTING BAR DOMAIN-CONTAINING PROTEIN HOMOLOG"/>
    <property type="match status" value="1"/>
</dbReference>
<dbReference type="Proteomes" id="UP001652700">
    <property type="component" value="Unplaced"/>
</dbReference>
<dbReference type="InterPro" id="IPR027267">
    <property type="entry name" value="AH/BAR_dom_sf"/>
</dbReference>
<dbReference type="Pfam" id="PF06730">
    <property type="entry name" value="FAM92"/>
    <property type="match status" value="1"/>
</dbReference>
<evidence type="ECO:0000313" key="3">
    <source>
        <dbReference type="Proteomes" id="UP001652700"/>
    </source>
</evidence>
<dbReference type="RefSeq" id="XP_050515013.1">
    <property type="nucleotide sequence ID" value="XM_050659056.1"/>
</dbReference>
<organism evidence="2 3">
    <name type="scientific">Diabrotica virgifera virgifera</name>
    <name type="common">western corn rootworm</name>
    <dbReference type="NCBI Taxonomy" id="50390"/>
    <lineage>
        <taxon>Eukaryota</taxon>
        <taxon>Metazoa</taxon>
        <taxon>Ecdysozoa</taxon>
        <taxon>Arthropoda</taxon>
        <taxon>Hexapoda</taxon>
        <taxon>Insecta</taxon>
        <taxon>Pterygota</taxon>
        <taxon>Neoptera</taxon>
        <taxon>Endopterygota</taxon>
        <taxon>Coleoptera</taxon>
        <taxon>Polyphaga</taxon>
        <taxon>Cucujiformia</taxon>
        <taxon>Chrysomeloidea</taxon>
        <taxon>Chrysomelidae</taxon>
        <taxon>Galerucinae</taxon>
        <taxon>Diabroticina</taxon>
        <taxon>Diabroticites</taxon>
        <taxon>Diabrotica</taxon>
    </lineage>
</organism>
<accession>A0ABM5KXU1</accession>
<dbReference type="SUPFAM" id="SSF103657">
    <property type="entry name" value="BAR/IMD domain-like"/>
    <property type="match status" value="1"/>
</dbReference>
<protein>
    <recommendedName>
        <fullName evidence="4">Protein FAM92A</fullName>
    </recommendedName>
</protein>
<name>A0ABM5KXU1_DIAVI</name>
<dbReference type="EnsemblMetazoa" id="XM_050659056.1">
    <property type="protein sequence ID" value="XP_050515013.1"/>
    <property type="gene ID" value="LOC126890203"/>
</dbReference>
<reference evidence="2" key="1">
    <citation type="submission" date="2025-05" db="UniProtKB">
        <authorList>
            <consortium name="EnsemblMetazoa"/>
        </authorList>
    </citation>
    <scope>IDENTIFICATION</scope>
</reference>
<proteinExistence type="predicted"/>
<dbReference type="InterPro" id="IPR009602">
    <property type="entry name" value="CBAR/FAM92"/>
</dbReference>
<dbReference type="GeneID" id="126890203"/>
<feature type="region of interest" description="Disordered" evidence="1">
    <location>
        <begin position="277"/>
        <end position="342"/>
    </location>
</feature>
<evidence type="ECO:0000256" key="1">
    <source>
        <dbReference type="SAM" id="MobiDB-lite"/>
    </source>
</evidence>
<keyword evidence="3" id="KW-1185">Reference proteome</keyword>
<sequence>MPSSESTSDVSGILSELETEAKFIQSRIQSVEKYLADFCNIFSLYSRKSARLRDERDEIAKISLNIAENENINKSLSVGLENFADCMSQISDYEDVRVQGIDVKVVSQFMKYENICKQAKDEVKDIYTARDKEVSKKRYLDRIRERNPRNRQQIIQAETELVKATAEVAKSIQTLEEKTNTFEKQKLHDIKTILLDFMFTEIGYHAKCLEILTKGYNDVQAINEETDLEDFQSMRGRLQSEFKKSLRIPNQTQEKTFAKSSIFRSTGSLGSLGALFSSNQNRRAPGIPNAGDKMYKSEETLDSIKHSISDSEEESDSKSVDTLSNSSEEKQSPTVVRVRNRN</sequence>
<evidence type="ECO:0008006" key="4">
    <source>
        <dbReference type="Google" id="ProtNLM"/>
    </source>
</evidence>
<dbReference type="Gene3D" id="1.20.1270.60">
    <property type="entry name" value="Arfaptin homology (AH) domain/BAR domain"/>
    <property type="match status" value="1"/>
</dbReference>
<evidence type="ECO:0000313" key="2">
    <source>
        <dbReference type="EnsemblMetazoa" id="XP_050515013.1"/>
    </source>
</evidence>
<feature type="compositionally biased region" description="Basic and acidic residues" evidence="1">
    <location>
        <begin position="293"/>
        <end position="309"/>
    </location>
</feature>